<name>A0ABN5HU75_9ACTN</name>
<proteinExistence type="predicted"/>
<protein>
    <recommendedName>
        <fullName evidence="1">VOC domain-containing protein</fullName>
    </recommendedName>
</protein>
<dbReference type="PROSITE" id="PS51819">
    <property type="entry name" value="VOC"/>
    <property type="match status" value="1"/>
</dbReference>
<dbReference type="InterPro" id="IPR037523">
    <property type="entry name" value="VOC_core"/>
</dbReference>
<dbReference type="InterPro" id="IPR029068">
    <property type="entry name" value="Glyas_Bleomycin-R_OHBP_Dase"/>
</dbReference>
<dbReference type="RefSeq" id="WP_099505089.1">
    <property type="nucleotide sequence ID" value="NZ_CP026652.1"/>
</dbReference>
<feature type="domain" description="VOC" evidence="1">
    <location>
        <begin position="5"/>
        <end position="127"/>
    </location>
</feature>
<accession>A0ABN5HU75</accession>
<evidence type="ECO:0000313" key="3">
    <source>
        <dbReference type="Proteomes" id="UP000238413"/>
    </source>
</evidence>
<gene>
    <name evidence="2" type="ORF">C4B68_01310</name>
</gene>
<sequence>MKAQDVSHIEIYARDKKPVMRRLVSDLRFVRVADSVEVDRSSVLLRRGNAQVVITSGWATRRAGSRHQERIADIAVACDDVDATRNAALAAGATVTLSAQGNPIVSGIGDVTYTLLPAGTRAGFLPDGRNWVPSPPQAAQPEPDGPDHVTLRLDMEIPDNHAAFYRNVLNVASPWTEPAPPQAGTDVLALQSSTGRVSVVLVNGGRTG</sequence>
<reference evidence="2 3" key="1">
    <citation type="submission" date="2018-02" db="EMBL/GenBank/DDBJ databases">
        <title>Complete genome sequence of Streptomyces dengpaensis, the producer of angucyclines.</title>
        <authorList>
            <person name="Yumei L."/>
        </authorList>
    </citation>
    <scope>NUCLEOTIDE SEQUENCE [LARGE SCALE GENOMIC DNA]</scope>
    <source>
        <strain evidence="2 3">XZHG99</strain>
    </source>
</reference>
<keyword evidence="3" id="KW-1185">Reference proteome</keyword>
<dbReference type="EMBL" id="CP026652">
    <property type="protein sequence ID" value="AVH54686.1"/>
    <property type="molecule type" value="Genomic_DNA"/>
</dbReference>
<dbReference type="Gene3D" id="3.10.180.10">
    <property type="entry name" value="2,3-Dihydroxybiphenyl 1,2-Dioxygenase, domain 1"/>
    <property type="match status" value="1"/>
</dbReference>
<evidence type="ECO:0000259" key="1">
    <source>
        <dbReference type="PROSITE" id="PS51819"/>
    </source>
</evidence>
<dbReference type="SUPFAM" id="SSF54593">
    <property type="entry name" value="Glyoxalase/Bleomycin resistance protein/Dihydroxybiphenyl dioxygenase"/>
    <property type="match status" value="1"/>
</dbReference>
<organism evidence="2 3">
    <name type="scientific">Streptomyces dengpaensis</name>
    <dbReference type="NCBI Taxonomy" id="2049881"/>
    <lineage>
        <taxon>Bacteria</taxon>
        <taxon>Bacillati</taxon>
        <taxon>Actinomycetota</taxon>
        <taxon>Actinomycetes</taxon>
        <taxon>Kitasatosporales</taxon>
        <taxon>Streptomycetaceae</taxon>
        <taxon>Streptomyces</taxon>
    </lineage>
</organism>
<dbReference type="Proteomes" id="UP000238413">
    <property type="component" value="Chromosome"/>
</dbReference>
<evidence type="ECO:0000313" key="2">
    <source>
        <dbReference type="EMBL" id="AVH54686.1"/>
    </source>
</evidence>